<dbReference type="RefSeq" id="WP_016140407.1">
    <property type="nucleotide sequence ID" value="NZ_KB976987.1"/>
</dbReference>
<dbReference type="HOGENOM" id="CLU_096333_0_0_6"/>
<evidence type="ECO:0000313" key="2">
    <source>
        <dbReference type="Proteomes" id="UP000014024"/>
    </source>
</evidence>
<proteinExistence type="predicted"/>
<dbReference type="OrthoDB" id="509598at2"/>
<dbReference type="PATRIC" id="fig|1217691.3.peg.268"/>
<reference evidence="1 2" key="1">
    <citation type="submission" date="2013-02" db="EMBL/GenBank/DDBJ databases">
        <title>The Genome Sequence of Acinetobacter sp. ANC 4050.</title>
        <authorList>
            <consortium name="The Broad Institute Genome Sequencing Platform"/>
            <consortium name="The Broad Institute Genome Sequencing Center for Infectious Disease"/>
            <person name="Cerqueira G."/>
            <person name="Feldgarden M."/>
            <person name="Courvalin P."/>
            <person name="Perichon B."/>
            <person name="Grillot-Courvalin C."/>
            <person name="Clermont D."/>
            <person name="Rocha E."/>
            <person name="Yoon E.-J."/>
            <person name="Nemec A."/>
            <person name="Walker B."/>
            <person name="Young S.K."/>
            <person name="Zeng Q."/>
            <person name="Gargeya S."/>
            <person name="Fitzgerald M."/>
            <person name="Haas B."/>
            <person name="Abouelleil A."/>
            <person name="Alvarado L."/>
            <person name="Arachchi H.M."/>
            <person name="Berlin A.M."/>
            <person name="Chapman S.B."/>
            <person name="Dewar J."/>
            <person name="Goldberg J."/>
            <person name="Griggs A."/>
            <person name="Gujja S."/>
            <person name="Hansen M."/>
            <person name="Howarth C."/>
            <person name="Imamovic A."/>
            <person name="Larimer J."/>
            <person name="McCowan C."/>
            <person name="Murphy C."/>
            <person name="Neiman D."/>
            <person name="Pearson M."/>
            <person name="Priest M."/>
            <person name="Roberts A."/>
            <person name="Saif S."/>
            <person name="Shea T."/>
            <person name="Sisk P."/>
            <person name="Sykes S."/>
            <person name="Wortman J."/>
            <person name="Nusbaum C."/>
            <person name="Birren B."/>
        </authorList>
    </citation>
    <scope>NUCLEOTIDE SEQUENCE [LARGE SCALE GENOMIC DNA]</scope>
    <source>
        <strain evidence="1 2">ANC 4050</strain>
    </source>
</reference>
<protein>
    <submittedName>
        <fullName evidence="1">Uncharacterized protein</fullName>
    </submittedName>
</protein>
<sequence length="220" mass="25198">MLTNQGILDPRVIKFMTRLNPASYQDFVNLLYSDLDGILREIQASRKLTVKKYPDVDSDEAVFKVFEDDINTQIVRDLKLLNYDAVHDKFDNGHVDIHVEVSGFPFKWLGESKIWKGASKIEGGFKQLLEDYSTGEENANCGGVLIYAVDTDYNTNQMLKIWYKDLEEAAIDSTRNKNLQGLTLEWPDESKNIFYSSQIHPHSGLSGYKVRHCILNLKSK</sequence>
<gene>
    <name evidence="1" type="ORF">F931_00270</name>
</gene>
<organism evidence="1 2">
    <name type="scientific">Acinetobacter pittii ANC 4050</name>
    <dbReference type="NCBI Taxonomy" id="1217691"/>
    <lineage>
        <taxon>Bacteria</taxon>
        <taxon>Pseudomonadati</taxon>
        <taxon>Pseudomonadota</taxon>
        <taxon>Gammaproteobacteria</taxon>
        <taxon>Moraxellales</taxon>
        <taxon>Moraxellaceae</taxon>
        <taxon>Acinetobacter</taxon>
        <taxon>Acinetobacter calcoaceticus/baumannii complex</taxon>
    </lineage>
</organism>
<dbReference type="EMBL" id="APQM01000001">
    <property type="protein sequence ID" value="EOQ71211.1"/>
    <property type="molecule type" value="Genomic_DNA"/>
</dbReference>
<accession>R8YQ30</accession>
<comment type="caution">
    <text evidence="1">The sequence shown here is derived from an EMBL/GenBank/DDBJ whole genome shotgun (WGS) entry which is preliminary data.</text>
</comment>
<evidence type="ECO:0000313" key="1">
    <source>
        <dbReference type="EMBL" id="EOQ71211.1"/>
    </source>
</evidence>
<name>R8YQ30_ACIPI</name>
<dbReference type="Proteomes" id="UP000014024">
    <property type="component" value="Unassembled WGS sequence"/>
</dbReference>
<dbReference type="AlphaFoldDB" id="R8YQ30"/>